<dbReference type="PANTHER" id="PTHR43806:SF11">
    <property type="entry name" value="CEREVISIN-RELATED"/>
    <property type="match status" value="1"/>
</dbReference>
<name>G3JBC8_CORMM</name>
<dbReference type="VEuPathDB" id="FungiDB:CCM_03558"/>
<dbReference type="PANTHER" id="PTHR43806">
    <property type="entry name" value="PEPTIDASE S8"/>
    <property type="match status" value="1"/>
</dbReference>
<evidence type="ECO:0000313" key="8">
    <source>
        <dbReference type="Proteomes" id="UP000001610"/>
    </source>
</evidence>
<keyword evidence="3 5" id="KW-0378">Hydrolase</keyword>
<protein>
    <submittedName>
        <fullName evidence="7">Subtilisin, putative</fullName>
    </submittedName>
</protein>
<dbReference type="CDD" id="cd00306">
    <property type="entry name" value="Peptidases_S8_S53"/>
    <property type="match status" value="1"/>
</dbReference>
<dbReference type="HOGENOM" id="CLU_378121_0_0_1"/>
<dbReference type="Pfam" id="PF00082">
    <property type="entry name" value="Peptidase_S8"/>
    <property type="match status" value="1"/>
</dbReference>
<dbReference type="Proteomes" id="UP000001610">
    <property type="component" value="Unassembled WGS sequence"/>
</dbReference>
<feature type="domain" description="Peptidase S8/S53" evidence="6">
    <location>
        <begin position="119"/>
        <end position="343"/>
    </location>
</feature>
<evidence type="ECO:0000256" key="5">
    <source>
        <dbReference type="PROSITE-ProRule" id="PRU01240"/>
    </source>
</evidence>
<feature type="active site" description="Charge relay system" evidence="5">
    <location>
        <position position="127"/>
    </location>
</feature>
<accession>G3JBC8</accession>
<keyword evidence="2 5" id="KW-0645">Protease</keyword>
<evidence type="ECO:0000256" key="2">
    <source>
        <dbReference type="ARBA" id="ARBA00022670"/>
    </source>
</evidence>
<dbReference type="GO" id="GO:0004252">
    <property type="term" value="F:serine-type endopeptidase activity"/>
    <property type="evidence" value="ECO:0007669"/>
    <property type="project" value="UniProtKB-UniRule"/>
</dbReference>
<dbReference type="PRINTS" id="PR00723">
    <property type="entry name" value="SUBTILISIN"/>
</dbReference>
<dbReference type="SUPFAM" id="SSF52743">
    <property type="entry name" value="Subtilisin-like"/>
    <property type="match status" value="1"/>
</dbReference>
<dbReference type="AlphaFoldDB" id="G3JBC8"/>
<dbReference type="PROSITE" id="PS51892">
    <property type="entry name" value="SUBTILASE"/>
    <property type="match status" value="1"/>
</dbReference>
<evidence type="ECO:0000259" key="6">
    <source>
        <dbReference type="Pfam" id="PF00082"/>
    </source>
</evidence>
<dbReference type="GeneID" id="18165584"/>
<feature type="active site" description="Charge relay system" evidence="5">
    <location>
        <position position="166"/>
    </location>
</feature>
<keyword evidence="8" id="KW-1185">Reference proteome</keyword>
<dbReference type="InterPro" id="IPR000209">
    <property type="entry name" value="Peptidase_S8/S53_dom"/>
</dbReference>
<dbReference type="KEGG" id="cmt:CCM_03558"/>
<evidence type="ECO:0000256" key="1">
    <source>
        <dbReference type="ARBA" id="ARBA00011073"/>
    </source>
</evidence>
<dbReference type="InterPro" id="IPR050131">
    <property type="entry name" value="Peptidase_S8_subtilisin-like"/>
</dbReference>
<dbReference type="InterPro" id="IPR015500">
    <property type="entry name" value="Peptidase_S8_subtilisin-rel"/>
</dbReference>
<proteinExistence type="inferred from homology"/>
<dbReference type="OrthoDB" id="206201at2759"/>
<organism evidence="7 8">
    <name type="scientific">Cordyceps militaris (strain CM01)</name>
    <name type="common">Caterpillar fungus</name>
    <dbReference type="NCBI Taxonomy" id="983644"/>
    <lineage>
        <taxon>Eukaryota</taxon>
        <taxon>Fungi</taxon>
        <taxon>Dikarya</taxon>
        <taxon>Ascomycota</taxon>
        <taxon>Pezizomycotina</taxon>
        <taxon>Sordariomycetes</taxon>
        <taxon>Hypocreomycetidae</taxon>
        <taxon>Hypocreales</taxon>
        <taxon>Cordycipitaceae</taxon>
        <taxon>Cordyceps</taxon>
    </lineage>
</organism>
<dbReference type="Gene3D" id="3.40.50.200">
    <property type="entry name" value="Peptidase S8/S53 domain"/>
    <property type="match status" value="1"/>
</dbReference>
<gene>
    <name evidence="7" type="ORF">CCM_03558</name>
</gene>
<evidence type="ECO:0000256" key="3">
    <source>
        <dbReference type="ARBA" id="ARBA00022801"/>
    </source>
</evidence>
<evidence type="ECO:0000256" key="4">
    <source>
        <dbReference type="ARBA" id="ARBA00022825"/>
    </source>
</evidence>
<comment type="similarity">
    <text evidence="1 5">Belongs to the peptidase S8 family.</text>
</comment>
<keyword evidence="4 5" id="KW-0720">Serine protease</keyword>
<dbReference type="GO" id="GO:0006508">
    <property type="term" value="P:proteolysis"/>
    <property type="evidence" value="ECO:0007669"/>
    <property type="project" value="UniProtKB-KW"/>
</dbReference>
<evidence type="ECO:0000313" key="7">
    <source>
        <dbReference type="EMBL" id="EGX95286.1"/>
    </source>
</evidence>
<dbReference type="eggNOG" id="KOG4266">
    <property type="taxonomic scope" value="Eukaryota"/>
</dbReference>
<dbReference type="InterPro" id="IPR036852">
    <property type="entry name" value="Peptidase_S8/S53_dom_sf"/>
</dbReference>
<dbReference type="RefSeq" id="XP_006668772.1">
    <property type="nucleotide sequence ID" value="XM_006668709.1"/>
</dbReference>
<dbReference type="InParanoid" id="G3JBC8"/>
<feature type="active site" description="Charge relay system" evidence="5">
    <location>
        <position position="325"/>
    </location>
</feature>
<sequence>MACLTRYKHIAADAKEDPKTIQAYIFENIVKPLHRYFDKPELPSQTLPARLLHQVVSDSPVPPEDSVPIYDVYLGSNEPEDRCSNESQFWDNMATFTEKYISSPQLSRLPSGVEAESRQKVRIAVIDSGVKQEDAHIAAAQANEQLQGYRNFTSSDLDDCEDHLGHGTMVARLLLTVAPEAELYIAKVSNQSKMPKNQLHRIASAIKWALEHWRVNIISISLALDEPHYDINEELNHALSPITQGATGKLVFAAAGNSAVYKPQAWPARKPGVIAVHATDWSGQATRINPNPTGKENFATLGQDIKMRWPDRTGELSNTYISGSSFATPIAAGIAANVLEFATHRLKINDYTRSLLYSHHAFERISSLRERVYVTEVLKDHSLFFIRELLRCLDKLVSTTILATIGSAIPKITLFAAGHDDFKELSRMFLNVILSRYSLPVRKLILGESSTEVSEHFVPTKEVLLAAFPEGLFLALVKSSIVRYFKILYERDQRDTGNRGETPVMQMLTQNVCDPAKEDMTDFPTTSEAGVALCHRAPKIPDGQKTGTCPICKQILPAEEFKNSNWISHVMKDLQPYVCLSSDCLWDPQFFERRQDWIHHMHKYHTTSWICYLQNTNVWKCLRCKLTSPTEFVCSDELQESFVEHLQKFHPDIEHPWWTLNNHYEEVRQPRSSKSCPMCGTIPHGEDKSQTRTSDNSGVENCIAEHLLQLAFKTMDLLMDKDRPEPQMANGNL</sequence>
<reference evidence="7 8" key="1">
    <citation type="journal article" date="2011" name="Genome Biol.">
        <title>Genome sequence of the insect pathogenic fungus Cordyceps militaris, a valued traditional Chinese medicine.</title>
        <authorList>
            <person name="Zheng P."/>
            <person name="Xia Y."/>
            <person name="Xiao G."/>
            <person name="Xiong C."/>
            <person name="Hu X."/>
            <person name="Zhang S."/>
            <person name="Zheng H."/>
            <person name="Huang Y."/>
            <person name="Zhou Y."/>
            <person name="Wang S."/>
            <person name="Zhao G.P."/>
            <person name="Liu X."/>
            <person name="St Leger R.J."/>
            <person name="Wang C."/>
        </authorList>
    </citation>
    <scope>NUCLEOTIDE SEQUENCE [LARGE SCALE GENOMIC DNA]</scope>
    <source>
        <strain evidence="7 8">CM01</strain>
    </source>
</reference>
<dbReference type="EMBL" id="JH126400">
    <property type="protein sequence ID" value="EGX95286.1"/>
    <property type="molecule type" value="Genomic_DNA"/>
</dbReference>